<dbReference type="InterPro" id="IPR026849">
    <property type="entry name" value="ATG2"/>
</dbReference>
<gene>
    <name evidence="14" type="ORF">MKZ38_004156</name>
</gene>
<dbReference type="GO" id="GO:0061723">
    <property type="term" value="P:glycophagy"/>
    <property type="evidence" value="ECO:0007669"/>
    <property type="project" value="TreeGrafter"/>
</dbReference>
<dbReference type="GO" id="GO:0032266">
    <property type="term" value="F:phosphatidylinositol-3-phosphate binding"/>
    <property type="evidence" value="ECO:0007669"/>
    <property type="project" value="TreeGrafter"/>
</dbReference>
<dbReference type="GO" id="GO:0005789">
    <property type="term" value="C:endoplasmic reticulum membrane"/>
    <property type="evidence" value="ECO:0007669"/>
    <property type="project" value="UniProtKB-SubCell"/>
</dbReference>
<organism evidence="14 15">
    <name type="scientific">Zalerion maritima</name>
    <dbReference type="NCBI Taxonomy" id="339359"/>
    <lineage>
        <taxon>Eukaryota</taxon>
        <taxon>Fungi</taxon>
        <taxon>Dikarya</taxon>
        <taxon>Ascomycota</taxon>
        <taxon>Pezizomycotina</taxon>
        <taxon>Sordariomycetes</taxon>
        <taxon>Lulworthiomycetidae</taxon>
        <taxon>Lulworthiales</taxon>
        <taxon>Lulworthiaceae</taxon>
        <taxon>Zalerion</taxon>
    </lineage>
</organism>
<evidence type="ECO:0000256" key="12">
    <source>
        <dbReference type="ARBA" id="ARBA00024631"/>
    </source>
</evidence>
<dbReference type="Proteomes" id="UP001201980">
    <property type="component" value="Unassembled WGS sequence"/>
</dbReference>
<reference evidence="14" key="1">
    <citation type="submission" date="2022-07" db="EMBL/GenBank/DDBJ databases">
        <title>Draft genome sequence of Zalerion maritima ATCC 34329, a (micro)plastics degrading marine fungus.</title>
        <authorList>
            <person name="Paco A."/>
            <person name="Goncalves M.F.M."/>
            <person name="Rocha-Santos T.A.P."/>
            <person name="Alves A."/>
        </authorList>
    </citation>
    <scope>NUCLEOTIDE SEQUENCE</scope>
    <source>
        <strain evidence="14">ATCC 34329</strain>
    </source>
</reference>
<keyword evidence="9" id="KW-0472">Membrane</keyword>
<comment type="similarity">
    <text evidence="3">Belongs to the ATG2 family.</text>
</comment>
<evidence type="ECO:0000256" key="10">
    <source>
        <dbReference type="ARBA" id="ARBA00024479"/>
    </source>
</evidence>
<dbReference type="GO" id="GO:0000045">
    <property type="term" value="P:autophagosome assembly"/>
    <property type="evidence" value="ECO:0007669"/>
    <property type="project" value="TreeGrafter"/>
</dbReference>
<comment type="subcellular location">
    <subcellularLocation>
        <location evidence="1">Endoplasmic reticulum membrane</location>
        <topology evidence="1">Peripheral membrane protein</topology>
    </subcellularLocation>
    <subcellularLocation>
        <location evidence="2">Preautophagosomal structure membrane</location>
        <topology evidence="2">Peripheral membrane protein</topology>
    </subcellularLocation>
</comment>
<dbReference type="GO" id="GO:0061709">
    <property type="term" value="P:reticulophagy"/>
    <property type="evidence" value="ECO:0007669"/>
    <property type="project" value="TreeGrafter"/>
</dbReference>
<evidence type="ECO:0000256" key="5">
    <source>
        <dbReference type="ARBA" id="ARBA00022448"/>
    </source>
</evidence>
<evidence type="ECO:0000256" key="13">
    <source>
        <dbReference type="SAM" id="MobiDB-lite"/>
    </source>
</evidence>
<dbReference type="PANTHER" id="PTHR13190:SF1">
    <property type="entry name" value="AUTOPHAGY-RELATED 2, ISOFORM A"/>
    <property type="match status" value="1"/>
</dbReference>
<keyword evidence="7" id="KW-0072">Autophagy</keyword>
<feature type="compositionally biased region" description="Low complexity" evidence="13">
    <location>
        <begin position="287"/>
        <end position="300"/>
    </location>
</feature>
<comment type="catalytic activity">
    <reaction evidence="11">
        <text>a 1,2-diacyl-sn-glycero-3-phosphoethanolamine(in) = a 1,2-diacyl-sn-glycero-3-phosphoethanolamine(out)</text>
        <dbReference type="Rhea" id="RHEA:38895"/>
        <dbReference type="ChEBI" id="CHEBI:64612"/>
    </reaction>
</comment>
<comment type="caution">
    <text evidence="14">The sequence shown here is derived from an EMBL/GenBank/DDBJ whole genome shotgun (WGS) entry which is preliminary data.</text>
</comment>
<feature type="compositionally biased region" description="Polar residues" evidence="13">
    <location>
        <begin position="305"/>
        <end position="315"/>
    </location>
</feature>
<dbReference type="PANTHER" id="PTHR13190">
    <property type="entry name" value="AUTOPHAGY-RELATED 2, ISOFORM A"/>
    <property type="match status" value="1"/>
</dbReference>
<accession>A0AAD5RLQ7</accession>
<feature type="compositionally biased region" description="Polar residues" evidence="13">
    <location>
        <begin position="460"/>
        <end position="469"/>
    </location>
</feature>
<dbReference type="GO" id="GO:0000422">
    <property type="term" value="P:autophagy of mitochondrion"/>
    <property type="evidence" value="ECO:0007669"/>
    <property type="project" value="TreeGrafter"/>
</dbReference>
<dbReference type="EMBL" id="JAKWBI020000242">
    <property type="protein sequence ID" value="KAJ2898156.1"/>
    <property type="molecule type" value="Genomic_DNA"/>
</dbReference>
<keyword evidence="5" id="KW-0813">Transport</keyword>
<evidence type="ECO:0000256" key="9">
    <source>
        <dbReference type="ARBA" id="ARBA00023136"/>
    </source>
</evidence>
<feature type="compositionally biased region" description="Polar residues" evidence="13">
    <location>
        <begin position="412"/>
        <end position="422"/>
    </location>
</feature>
<feature type="region of interest" description="Disordered" evidence="13">
    <location>
        <begin position="287"/>
        <end position="557"/>
    </location>
</feature>
<evidence type="ECO:0000313" key="14">
    <source>
        <dbReference type="EMBL" id="KAJ2898156.1"/>
    </source>
</evidence>
<evidence type="ECO:0000256" key="11">
    <source>
        <dbReference type="ARBA" id="ARBA00024615"/>
    </source>
</evidence>
<name>A0AAD5RLQ7_9PEZI</name>
<feature type="region of interest" description="Disordered" evidence="13">
    <location>
        <begin position="846"/>
        <end position="867"/>
    </location>
</feature>
<comment type="catalytic activity">
    <reaction evidence="10">
        <text>a 1,2-diacyl-sn-glycero-3-phospho-L-serine(in) = a 1,2-diacyl-sn-glycero-3-phospho-L-serine(out)</text>
        <dbReference type="Rhea" id="RHEA:38663"/>
        <dbReference type="ChEBI" id="CHEBI:57262"/>
    </reaction>
</comment>
<keyword evidence="8" id="KW-0445">Lipid transport</keyword>
<dbReference type="GO" id="GO:0006869">
    <property type="term" value="P:lipid transport"/>
    <property type="evidence" value="ECO:0007669"/>
    <property type="project" value="UniProtKB-KW"/>
</dbReference>
<evidence type="ECO:0000256" key="7">
    <source>
        <dbReference type="ARBA" id="ARBA00023006"/>
    </source>
</evidence>
<comment type="catalytic activity">
    <reaction evidence="12">
        <text>a 1,2-diacyl-sn-glycero-3-phosphocholine(in) = a 1,2-diacyl-sn-glycero-3-phosphocholine(out)</text>
        <dbReference type="Rhea" id="RHEA:38571"/>
        <dbReference type="ChEBI" id="CHEBI:57643"/>
    </reaction>
</comment>
<dbReference type="GO" id="GO:0034727">
    <property type="term" value="P:piecemeal microautophagy of the nucleus"/>
    <property type="evidence" value="ECO:0007669"/>
    <property type="project" value="TreeGrafter"/>
</dbReference>
<sequence>MAPFSAFWGSSMPKHLIKYALSRIDLLDHDTIDLDNLELAWGMNTQVEFKDVGIRTDKLHSLLALPDNFSILRAKALTLRLNVPIDLYSSPISIQVNGVQVQVKVASQEKAPRKAPAKQHGETGDEVMPNTVDLAQSFLETQPMADKKNLEDAIAAEAKDLGASMASDSEDEDDLAYGTGQALTLPTFIADFFRGIADRIQVQIQNIAFQLDVEVPAGADSHIPDLVTFELNLESIDVEGVTASPRVLGSEDRQKMVSWEGKRHISLNNVRAFLISEANVFTMFSRSSSMPSSVSTRSPVLTERSPPSRTSSDLAQSIAEATDDSIYDPAPDPLQDSEDAFNIPYDFNELGSDPEDEQALSSPSTPRASVYQPFRYDGPPAQSEVMDRTEAWSSTEGGSRSEPGPPHINAPETLSDSTMTDPPSQPVSEPPSDESTPGPDELASSHVFTHEEAESMYMSALSQMNTSSGMPGGWESNGSPTDDAVTAAGRPRSSNPQDGGQTSVSAGDTRLHPENAQPEEVATHGSTRSSPKPEENQTGIAEERPPQDEAATPRGPTRLVKEIVSLASISVYIPSNHKHLAIPMEASEHMGALMGQSMVPNMPGTFSVHAASLNADISPPKTDSKAPDAEHQIDSSIEVELSPLRLQFDTSIGFLLAKVVGVLLDAVKSTPNSPAPPTAAQATENNASKMPDIKVHAQSINMDFLEKLPGVSDTTGRMFGSSHVPLDAQVLLTTGLSGLKIAVSNEKGDWTTDVDLKAFTFGYQDEPIISFNPGNHMVASVRDAFPSPGNDVSMQLKQTGAVTTCNIKTLPLVLRLDLLKLDDTFSWFGGLSSFINMGSSMTSNASSPAKSSAAVKQPQRKGVRFEGDATPCDPVKLKVDLRINSFHMDLLGRDSSVVLQSSAIKFVVRDSSVGLGISMVRLEGPFKPGQTAPIAVSMKGLRLEYQLTPQTRDLERLLGLITPSKFKFDENYDEIMVDPLLRQRRKGPVLRINLESVLLDVKNLAHLDCLPSLGEDLARLATVTKYLPEDDRPGLLTFVKVSKLESAVAFGGRLGTFQGKTKDLEIAHISIPMLVAFAVGNVSILRNKTEELVSHSGTGPREPSIAGWPVVTARYIGNEIDPVIKIKLRDIRLEYRVPTIMDFLNLSEDATPEDFENAMAQSVANLGDQAHAAMIGKGKTPIRTASADSSTIKQTKVDITFMDCLVGLNPLRLPSRMVLVLTDARLAVHLPQNDSMKVVLDISRAGIVLVNDVAVLGKPDDSRSRKRRTSDATSPQTTQLCEDGYVSILYTSAAQINVDIVGVESRERYVTVKAKDNLVVLETCADSTQTLIAVANSLAPPTPPSKQVKFRTNVPLVQNLMASISGEAFGKAEGDYDFETDFGHNPEFLDDASSEMPSGTDSPLDIQSQYLGDEGEDVLFDAGGSQYSDRTTTRDTNDDGVLLSIDDIGGRRDETLDVISDSGSEISIKEHYFGKHPSTEGATNTWNSARNAYETTDIKKAQRSPFKINVEEVHLIWNLYDGYDWAKTRDALTKAVEEAEARAFARQNQDVLARRKTSATADDFYDEEDGTEVGDVLFNSIYIAIPSSKNPQDLTIAINQQLGDNGTETESIATTNVTAATARVAAGYNPSGSKARKLRLNRSKRHKISFELQGVFADVVTFPPRSGETQSVVDIRVRNLDIFDNISTSTWKKFATYDRDAGEREMDTHMIHLELLNVKPVQDLAASELVIKVNVLPLRLHVDQDALEFITRFFEFKDSSVPIHASESDVPFIQRIEVASIPVQLDFKPKRVDYLALRSGRTSEFMHFVVLDQANLVLRHIIMYGISGFDRMGNTLNELWTADVKSGQLPGVLAGLAPARSLVNVGAGFRDLVEIPIKEYRRDGRIIRSVRKGATAFVKKTGTEVIKLGAKLAIGTQNILQGAEEIFVNKNQEQYTGWDSDEADDDNEKKQISLYANQPRNLTQGFTRAYSSLSRDLSVARDAIIAIPTDVAQSRNAAGAAKAILEKAPVLIFRPTIGATKAIGQTLLGATNTIDSENQRRVNEKYKH</sequence>
<evidence type="ECO:0000256" key="3">
    <source>
        <dbReference type="ARBA" id="ARBA00009714"/>
    </source>
</evidence>
<evidence type="ECO:0000313" key="15">
    <source>
        <dbReference type="Proteomes" id="UP001201980"/>
    </source>
</evidence>
<dbReference type="Pfam" id="PF13329">
    <property type="entry name" value="ATG2_CAD"/>
    <property type="match status" value="1"/>
</dbReference>
<dbReference type="GO" id="GO:0034045">
    <property type="term" value="C:phagophore assembly site membrane"/>
    <property type="evidence" value="ECO:0007669"/>
    <property type="project" value="UniProtKB-SubCell"/>
</dbReference>
<evidence type="ECO:0000256" key="8">
    <source>
        <dbReference type="ARBA" id="ARBA00023055"/>
    </source>
</evidence>
<dbReference type="GO" id="GO:0061908">
    <property type="term" value="C:phagophore"/>
    <property type="evidence" value="ECO:0007669"/>
    <property type="project" value="TreeGrafter"/>
</dbReference>
<proteinExistence type="inferred from homology"/>
<evidence type="ECO:0000256" key="1">
    <source>
        <dbReference type="ARBA" id="ARBA00004406"/>
    </source>
</evidence>
<keyword evidence="6" id="KW-0256">Endoplasmic reticulum</keyword>
<evidence type="ECO:0000256" key="6">
    <source>
        <dbReference type="ARBA" id="ARBA00022824"/>
    </source>
</evidence>
<feature type="compositionally biased region" description="Polar residues" evidence="13">
    <location>
        <begin position="492"/>
        <end position="506"/>
    </location>
</feature>
<feature type="region of interest" description="Disordered" evidence="13">
    <location>
        <begin position="107"/>
        <end position="127"/>
    </location>
</feature>
<evidence type="ECO:0000256" key="4">
    <source>
        <dbReference type="ARBA" id="ARBA00018070"/>
    </source>
</evidence>
<protein>
    <recommendedName>
        <fullName evidence="4">Autophagy-related protein 2</fullName>
    </recommendedName>
</protein>
<keyword evidence="15" id="KW-1185">Reference proteome</keyword>
<evidence type="ECO:0000256" key="2">
    <source>
        <dbReference type="ARBA" id="ARBA00004623"/>
    </source>
</evidence>
<feature type="compositionally biased region" description="Basic and acidic residues" evidence="13">
    <location>
        <begin position="531"/>
        <end position="547"/>
    </location>
</feature>
<dbReference type="GO" id="GO:0043495">
    <property type="term" value="F:protein-membrane adaptor activity"/>
    <property type="evidence" value="ECO:0007669"/>
    <property type="project" value="TreeGrafter"/>
</dbReference>